<dbReference type="Proteomes" id="UP000051461">
    <property type="component" value="Unassembled WGS sequence"/>
</dbReference>
<keyword evidence="2" id="KW-1185">Reference proteome</keyword>
<dbReference type="Gene3D" id="2.160.20.80">
    <property type="entry name" value="E3 ubiquitin-protein ligase SopA"/>
    <property type="match status" value="1"/>
</dbReference>
<sequence>MVENMTQTALEQVLQLPVAQRAGVDLTQRLFVALDLRNRNLTQLDLRWSRFENCQLAGADLSDSQLANARFIQSNLRGAQLRRCNLQATDFRGCDIRETHIEGANLQHAALDHAQTAGMIADDQTQFFKMTCPATGPFIAYKKCFNETLVTLLIPREAKRVMGTVRAGRCNQARVLAITSFDGKEAFEETTAPYHPNFVYRLGATVTVPDFDDNRWLESAPGIYFCMTPAEAIAY</sequence>
<organism evidence="1 2">
    <name type="scientific">Loigolactobacillus bifermentans DSM 20003</name>
    <dbReference type="NCBI Taxonomy" id="1423726"/>
    <lineage>
        <taxon>Bacteria</taxon>
        <taxon>Bacillati</taxon>
        <taxon>Bacillota</taxon>
        <taxon>Bacilli</taxon>
        <taxon>Lactobacillales</taxon>
        <taxon>Lactobacillaceae</taxon>
        <taxon>Loigolactobacillus</taxon>
    </lineage>
</organism>
<comment type="caution">
    <text evidence="1">The sequence shown here is derived from an EMBL/GenBank/DDBJ whole genome shotgun (WGS) entry which is preliminary data.</text>
</comment>
<accession>A0A0R1H1H9</accession>
<dbReference type="RefSeq" id="WP_057903530.1">
    <property type="nucleotide sequence ID" value="NZ_AZDA01000013.1"/>
</dbReference>
<dbReference type="STRING" id="1423726.FC07_GL000451"/>
<reference evidence="1 2" key="1">
    <citation type="journal article" date="2015" name="Genome Announc.">
        <title>Expanding the biotechnology potential of lactobacilli through comparative genomics of 213 strains and associated genera.</title>
        <authorList>
            <person name="Sun Z."/>
            <person name="Harris H.M."/>
            <person name="McCann A."/>
            <person name="Guo C."/>
            <person name="Argimon S."/>
            <person name="Zhang W."/>
            <person name="Yang X."/>
            <person name="Jeffery I.B."/>
            <person name="Cooney J.C."/>
            <person name="Kagawa T.F."/>
            <person name="Liu W."/>
            <person name="Song Y."/>
            <person name="Salvetti E."/>
            <person name="Wrobel A."/>
            <person name="Rasinkangas P."/>
            <person name="Parkhill J."/>
            <person name="Rea M.C."/>
            <person name="O'Sullivan O."/>
            <person name="Ritari J."/>
            <person name="Douillard F.P."/>
            <person name="Paul Ross R."/>
            <person name="Yang R."/>
            <person name="Briner A.E."/>
            <person name="Felis G.E."/>
            <person name="de Vos W.M."/>
            <person name="Barrangou R."/>
            <person name="Klaenhammer T.R."/>
            <person name="Caufield P.W."/>
            <person name="Cui Y."/>
            <person name="Zhang H."/>
            <person name="O'Toole P.W."/>
        </authorList>
    </citation>
    <scope>NUCLEOTIDE SEQUENCE [LARGE SCALE GENOMIC DNA]</scope>
    <source>
        <strain evidence="1 2">DSM 20003</strain>
    </source>
</reference>
<dbReference type="AlphaFoldDB" id="A0A0R1H1H9"/>
<dbReference type="Pfam" id="PF13599">
    <property type="entry name" value="Pentapeptide_4"/>
    <property type="match status" value="1"/>
</dbReference>
<gene>
    <name evidence="1" type="ORF">FC07_GL000451</name>
</gene>
<protein>
    <submittedName>
        <fullName evidence="1">Pentapeptide repeat-containing protein</fullName>
    </submittedName>
</protein>
<name>A0A0R1H1H9_9LACO</name>
<proteinExistence type="predicted"/>
<dbReference type="OrthoDB" id="2989145at2"/>
<dbReference type="PANTHER" id="PTHR14136:SF17">
    <property type="entry name" value="BTB_POZ DOMAIN-CONTAINING PROTEIN KCTD9"/>
    <property type="match status" value="1"/>
</dbReference>
<evidence type="ECO:0000313" key="1">
    <source>
        <dbReference type="EMBL" id="KRK40443.1"/>
    </source>
</evidence>
<dbReference type="PATRIC" id="fig|1423726.3.peg.467"/>
<evidence type="ECO:0000313" key="2">
    <source>
        <dbReference type="Proteomes" id="UP000051461"/>
    </source>
</evidence>
<dbReference type="SUPFAM" id="SSF141571">
    <property type="entry name" value="Pentapeptide repeat-like"/>
    <property type="match status" value="1"/>
</dbReference>
<dbReference type="EMBL" id="AZDA01000013">
    <property type="protein sequence ID" value="KRK40443.1"/>
    <property type="molecule type" value="Genomic_DNA"/>
</dbReference>
<dbReference type="InterPro" id="IPR001646">
    <property type="entry name" value="5peptide_repeat"/>
</dbReference>
<dbReference type="Pfam" id="PF19062">
    <property type="entry name" value="DUF5758"/>
    <property type="match status" value="1"/>
</dbReference>
<dbReference type="PANTHER" id="PTHR14136">
    <property type="entry name" value="BTB_POZ DOMAIN-CONTAINING PROTEIN KCTD9"/>
    <property type="match status" value="1"/>
</dbReference>
<dbReference type="InterPro" id="IPR051082">
    <property type="entry name" value="Pentapeptide-BTB/POZ_domain"/>
</dbReference>
<dbReference type="InterPro" id="IPR043919">
    <property type="entry name" value="DUF5758"/>
</dbReference>